<name>A0A0C1QRS2_9CYAN</name>
<sequence length="64" mass="7529">MQRLEELFGKFVVGESAQTLEQHHLSQEWGGVRVTQREFHRPHPPTFFLVPLNLWVSHPKHTVT</sequence>
<keyword evidence="3" id="KW-1185">Reference proteome</keyword>
<dbReference type="EMBL" id="JHEG02000059">
    <property type="protein sequence ID" value="KIE06518.1"/>
    <property type="molecule type" value="Genomic_DNA"/>
</dbReference>
<reference evidence="1" key="2">
    <citation type="submission" date="2019-11" db="EMBL/GenBank/DDBJ databases">
        <title>Improved Assembly of Tolypothrix boutellei genome.</title>
        <authorList>
            <person name="Sarangi A.N."/>
            <person name="Mukherjee M."/>
            <person name="Ghosh S."/>
            <person name="Singh D."/>
            <person name="Das A."/>
            <person name="Kant S."/>
            <person name="Prusty A."/>
            <person name="Tripathy S."/>
        </authorList>
    </citation>
    <scope>NUCLEOTIDE SEQUENCE</scope>
    <source>
        <strain evidence="1">VB521301</strain>
    </source>
</reference>
<reference evidence="2" key="1">
    <citation type="journal article" date="2015" name="Genome Announc.">
        <title>Draft Genome Sequence of Tolypothrix boutellei Strain VB521301.</title>
        <authorList>
            <person name="Chandrababunaidu M.M."/>
            <person name="Singh D."/>
            <person name="Sen D."/>
            <person name="Bhan S."/>
            <person name="Das S."/>
            <person name="Gupta A."/>
            <person name="Adhikary S.P."/>
            <person name="Tripathy S."/>
        </authorList>
    </citation>
    <scope>NUCLEOTIDE SEQUENCE</scope>
    <source>
        <strain evidence="2">VB521301</strain>
    </source>
</reference>
<evidence type="ECO:0000313" key="2">
    <source>
        <dbReference type="EMBL" id="KIE06518.1"/>
    </source>
</evidence>
<proteinExistence type="predicted"/>
<comment type="caution">
    <text evidence="2">The sequence shown here is derived from an EMBL/GenBank/DDBJ whole genome shotgun (WGS) entry which is preliminary data.</text>
</comment>
<dbReference type="Proteomes" id="UP000029738">
    <property type="component" value="Unassembled WGS sequence"/>
</dbReference>
<accession>A0A0C1QRS2</accession>
<evidence type="ECO:0000313" key="1">
    <source>
        <dbReference type="EMBL" id="KAF3890174.1"/>
    </source>
</evidence>
<dbReference type="STRING" id="1479485.DA73_0234640"/>
<evidence type="ECO:0000313" key="3">
    <source>
        <dbReference type="Proteomes" id="UP000029738"/>
    </source>
</evidence>
<protein>
    <submittedName>
        <fullName evidence="2">Uncharacterized protein</fullName>
    </submittedName>
</protein>
<organism evidence="2">
    <name type="scientific">Tolypothrix bouteillei VB521301</name>
    <dbReference type="NCBI Taxonomy" id="1479485"/>
    <lineage>
        <taxon>Bacteria</taxon>
        <taxon>Bacillati</taxon>
        <taxon>Cyanobacteriota</taxon>
        <taxon>Cyanophyceae</taxon>
        <taxon>Nostocales</taxon>
        <taxon>Tolypothrichaceae</taxon>
        <taxon>Tolypothrix</taxon>
    </lineage>
</organism>
<gene>
    <name evidence="2" type="ORF">DA73_0234640</name>
    <name evidence="1" type="ORF">DA73_0400035545</name>
</gene>
<dbReference type="AlphaFoldDB" id="A0A0C1QRS2"/>
<dbReference type="RefSeq" id="WP_050046476.1">
    <property type="nucleotide sequence ID" value="NZ_JHEG04000001.1"/>
</dbReference>
<dbReference type="EMBL" id="JHEG04000001">
    <property type="protein sequence ID" value="KAF3890174.1"/>
    <property type="molecule type" value="Genomic_DNA"/>
</dbReference>